<name>A0ABP8RLJ2_9PSEU</name>
<feature type="transmembrane region" description="Helical" evidence="1">
    <location>
        <begin position="111"/>
        <end position="129"/>
    </location>
</feature>
<dbReference type="RefSeq" id="WP_345414479.1">
    <property type="nucleotide sequence ID" value="NZ_BAABGT010000025.1"/>
</dbReference>
<dbReference type="Proteomes" id="UP001501598">
    <property type="component" value="Unassembled WGS sequence"/>
</dbReference>
<keyword evidence="3" id="KW-1185">Reference proteome</keyword>
<evidence type="ECO:0000313" key="2">
    <source>
        <dbReference type="EMBL" id="GAA4542144.1"/>
    </source>
</evidence>
<keyword evidence="1" id="KW-1133">Transmembrane helix</keyword>
<evidence type="ECO:0000313" key="3">
    <source>
        <dbReference type="Proteomes" id="UP001501598"/>
    </source>
</evidence>
<dbReference type="EMBL" id="BAABGT010000025">
    <property type="protein sequence ID" value="GAA4542144.1"/>
    <property type="molecule type" value="Genomic_DNA"/>
</dbReference>
<reference evidence="3" key="1">
    <citation type="journal article" date="2019" name="Int. J. Syst. Evol. Microbiol.">
        <title>The Global Catalogue of Microorganisms (GCM) 10K type strain sequencing project: providing services to taxonomists for standard genome sequencing and annotation.</title>
        <authorList>
            <consortium name="The Broad Institute Genomics Platform"/>
            <consortium name="The Broad Institute Genome Sequencing Center for Infectious Disease"/>
            <person name="Wu L."/>
            <person name="Ma J."/>
        </authorList>
    </citation>
    <scope>NUCLEOTIDE SEQUENCE [LARGE SCALE GENOMIC DNA]</scope>
    <source>
        <strain evidence="3">JCM 17906</strain>
    </source>
</reference>
<keyword evidence="1" id="KW-0812">Transmembrane</keyword>
<feature type="transmembrane region" description="Helical" evidence="1">
    <location>
        <begin position="55"/>
        <end position="78"/>
    </location>
</feature>
<keyword evidence="1" id="KW-0472">Membrane</keyword>
<comment type="caution">
    <text evidence="2">The sequence shown here is derived from an EMBL/GenBank/DDBJ whole genome shotgun (WGS) entry which is preliminary data.</text>
</comment>
<proteinExistence type="predicted"/>
<protein>
    <submittedName>
        <fullName evidence="2">Uncharacterized protein</fullName>
    </submittedName>
</protein>
<gene>
    <name evidence="2" type="ORF">GCM10023175_17040</name>
</gene>
<organism evidence="2 3">
    <name type="scientific">Pseudonocardia xishanensis</name>
    <dbReference type="NCBI Taxonomy" id="630995"/>
    <lineage>
        <taxon>Bacteria</taxon>
        <taxon>Bacillati</taxon>
        <taxon>Actinomycetota</taxon>
        <taxon>Actinomycetes</taxon>
        <taxon>Pseudonocardiales</taxon>
        <taxon>Pseudonocardiaceae</taxon>
        <taxon>Pseudonocardia</taxon>
    </lineage>
</organism>
<feature type="transmembrane region" description="Helical" evidence="1">
    <location>
        <begin position="12"/>
        <end position="35"/>
    </location>
</feature>
<feature type="transmembrane region" description="Helical" evidence="1">
    <location>
        <begin position="85"/>
        <end position="105"/>
    </location>
</feature>
<evidence type="ECO:0000256" key="1">
    <source>
        <dbReference type="SAM" id="Phobius"/>
    </source>
</evidence>
<accession>A0ABP8RLJ2</accession>
<sequence length="135" mass="13762">MNATATPTRPGVRSGLAALELVVGAAAVYGGIGLAAGNLIGMPADWLAGTPFGSWLWPGVFLLLVVAVPMLVAAVLELRGAPRAAVASIGAGAAQVGWIAAELLVMQRYNVLQPVMMLAGLAVLLLAVWGHRAVR</sequence>